<accession>A0ABS7L425</accession>
<comment type="caution">
    <text evidence="2">The sequence shown here is derived from an EMBL/GenBank/DDBJ whole genome shotgun (WGS) entry which is preliminary data.</text>
</comment>
<dbReference type="SMART" id="SM00729">
    <property type="entry name" value="Elp3"/>
    <property type="match status" value="1"/>
</dbReference>
<dbReference type="EC" id="1.3.98.3" evidence="2"/>
<dbReference type="Gene3D" id="3.80.30.20">
    <property type="entry name" value="tm_1862 like domain"/>
    <property type="match status" value="1"/>
</dbReference>
<evidence type="ECO:0000313" key="3">
    <source>
        <dbReference type="Proteomes" id="UP000779049"/>
    </source>
</evidence>
<dbReference type="NCBIfam" id="TIGR03994">
    <property type="entry name" value="rSAM_HemZ"/>
    <property type="match status" value="1"/>
</dbReference>
<dbReference type="InterPro" id="IPR006638">
    <property type="entry name" value="Elp3/MiaA/NifB-like_rSAM"/>
</dbReference>
<evidence type="ECO:0000259" key="1">
    <source>
        <dbReference type="PROSITE" id="PS51918"/>
    </source>
</evidence>
<dbReference type="GO" id="GO:0051989">
    <property type="term" value="F:coproporphyrinogen dehydrogenase activity"/>
    <property type="evidence" value="ECO:0007669"/>
    <property type="project" value="UniProtKB-EC"/>
</dbReference>
<reference evidence="2 3" key="1">
    <citation type="journal article" date="2020" name="New Microbes New Infect">
        <title>Sellimonas caecigallum sp. nov., description and genome sequence of a new member of the Sellimonas genus isolated from the cecum of feral chicken.</title>
        <authorList>
            <person name="Wongkuna S."/>
            <person name="Ghimire S."/>
            <person name="Antony L."/>
            <person name="Chankhamhaengdecha S."/>
            <person name="Janvilisri T."/>
            <person name="Scaria J."/>
        </authorList>
    </citation>
    <scope>NUCLEOTIDE SEQUENCE [LARGE SCALE GENOMIC DNA]</scope>
    <source>
        <strain evidence="2 3">SW451</strain>
    </source>
</reference>
<protein>
    <submittedName>
        <fullName evidence="2">Coproporphyrinogen dehydrogenase HemZ</fullName>
        <ecNumber evidence="2">1.3.98.3</ecNumber>
    </submittedName>
</protein>
<dbReference type="PANTHER" id="PTHR13932">
    <property type="entry name" value="COPROPORPHYRINIGEN III OXIDASE"/>
    <property type="match status" value="1"/>
</dbReference>
<organism evidence="2 3">
    <name type="scientific">Sellimonas caecigallum</name>
    <dbReference type="NCBI Taxonomy" id="2592333"/>
    <lineage>
        <taxon>Bacteria</taxon>
        <taxon>Bacillati</taxon>
        <taxon>Bacillota</taxon>
        <taxon>Clostridia</taxon>
        <taxon>Lachnospirales</taxon>
        <taxon>Lachnospiraceae</taxon>
        <taxon>Sellimonas</taxon>
    </lineage>
</organism>
<dbReference type="SFLD" id="SFLDF00310">
    <property type="entry name" value="oxygen-independent_coproporphy"/>
    <property type="match status" value="1"/>
</dbReference>
<dbReference type="InterPro" id="IPR023404">
    <property type="entry name" value="rSAM_horseshoe"/>
</dbReference>
<dbReference type="InterPro" id="IPR007197">
    <property type="entry name" value="rSAM"/>
</dbReference>
<dbReference type="InterPro" id="IPR058240">
    <property type="entry name" value="rSAM_sf"/>
</dbReference>
<keyword evidence="2" id="KW-0560">Oxidoreductase</keyword>
<evidence type="ECO:0000313" key="2">
    <source>
        <dbReference type="EMBL" id="MBY0757784.1"/>
    </source>
</evidence>
<name>A0ABS7L425_9FIRM</name>
<gene>
    <name evidence="2" type="primary">hemZ</name>
    <name evidence="2" type="ORF">FLB61_01490</name>
</gene>
<dbReference type="RefSeq" id="WP_221919215.1">
    <property type="nucleotide sequence ID" value="NZ_CP173660.1"/>
</dbReference>
<proteinExistence type="predicted"/>
<dbReference type="Pfam" id="PF04055">
    <property type="entry name" value="Radical_SAM"/>
    <property type="match status" value="1"/>
</dbReference>
<dbReference type="PANTHER" id="PTHR13932:SF1">
    <property type="entry name" value="OXYGEN-INDEPENDENT COPROPORPHYRINOGEN-III OXIDASE-LIKE PROTEIN HEMZ"/>
    <property type="match status" value="1"/>
</dbReference>
<dbReference type="SFLD" id="SFLDG01065">
    <property type="entry name" value="anaerobic_coproporphyrinogen-I"/>
    <property type="match status" value="1"/>
</dbReference>
<sequence length="487" mass="55596">MIELICNDTLYTYDAYHLLKTFYPDEEIKQKVDMEQESQIIVKTCDSCFSVSLAGSKEEKEGMERGERKHQVIHSFYEMLSKRTGVRQPWGSLTGVRPTKMFMQKLEEGVPEEEILRWIEREHFVTEKKAELGLAIAKREKELLSRLDYQNGYSLYVGIPFCPTTCAYCSFTSYPISQWEGRTDNYVDALLKELSYIGQVSKEKKLNTVYFGGGTPTSLTAPQLDRILTHMENTFSYEHLLEFTVEAGRPDSITKEKLVVLKNHGIDRISVNPQTMQQKTLDRVGRRHTVEDVIETFSLARELGFTNINMDLIAGLPGETPQDMEDTLRQIRALRPDSLTVHALAVKRASRLRQEQRSGEGFHGHELSAPELTAMIEAAYQCAQEIGLVPYYLYRQKNMAGNFENVGYAKVDKAGIYNILIMEEKQSIIAAGAGASTKVVLPHEVVMPGSRSGKKTKLIRIENVKNVDEYIARIDEMIERKGEWLWH</sequence>
<dbReference type="InterPro" id="IPR023995">
    <property type="entry name" value="HemZ"/>
</dbReference>
<feature type="domain" description="Radical SAM core" evidence="1">
    <location>
        <begin position="147"/>
        <end position="385"/>
    </location>
</feature>
<dbReference type="PROSITE" id="PS51918">
    <property type="entry name" value="RADICAL_SAM"/>
    <property type="match status" value="1"/>
</dbReference>
<dbReference type="EMBL" id="VIRV01000001">
    <property type="protein sequence ID" value="MBY0757784.1"/>
    <property type="molecule type" value="Genomic_DNA"/>
</dbReference>
<dbReference type="SUPFAM" id="SSF102114">
    <property type="entry name" value="Radical SAM enzymes"/>
    <property type="match status" value="1"/>
</dbReference>
<dbReference type="Proteomes" id="UP000779049">
    <property type="component" value="Unassembled WGS sequence"/>
</dbReference>
<keyword evidence="3" id="KW-1185">Reference proteome</keyword>
<dbReference type="InterPro" id="IPR034505">
    <property type="entry name" value="Coproporphyrinogen-III_oxidase"/>
</dbReference>
<dbReference type="SFLD" id="SFLDS00029">
    <property type="entry name" value="Radical_SAM"/>
    <property type="match status" value="1"/>
</dbReference>
<dbReference type="SFLD" id="SFLDG01082">
    <property type="entry name" value="B12-binding_domain_containing"/>
    <property type="match status" value="1"/>
</dbReference>